<dbReference type="PANTHER" id="PTHR11876:SF28">
    <property type="entry name" value="ALPHA-DEFENSIN 1"/>
    <property type="match status" value="1"/>
</dbReference>
<dbReference type="GO" id="GO:0005615">
    <property type="term" value="C:extracellular space"/>
    <property type="evidence" value="ECO:0000318"/>
    <property type="project" value="GO_Central"/>
</dbReference>
<keyword evidence="8" id="KW-1015">Disulfide bond</keyword>
<dbReference type="SMART" id="SM00048">
    <property type="entry name" value="DEFSN"/>
    <property type="match status" value="1"/>
</dbReference>
<protein>
    <recommendedName>
        <fullName evidence="10">Mammalian defensins domain-containing protein</fullName>
    </recommendedName>
</protein>
<evidence type="ECO:0000256" key="7">
    <source>
        <dbReference type="ARBA" id="ARBA00023022"/>
    </source>
</evidence>
<dbReference type="GO" id="GO:0019731">
    <property type="term" value="P:antibacterial humoral response"/>
    <property type="evidence" value="ECO:0000318"/>
    <property type="project" value="GO_Central"/>
</dbReference>
<keyword evidence="12" id="KW-1185">Reference proteome</keyword>
<dbReference type="OMA" id="ATCYCRT"/>
<accession>A0A6I8PB05</accession>
<comment type="subcellular location">
    <subcellularLocation>
        <location evidence="1">Secreted</location>
    </subcellularLocation>
</comment>
<evidence type="ECO:0000313" key="12">
    <source>
        <dbReference type="Proteomes" id="UP000002279"/>
    </source>
</evidence>
<reference evidence="11" key="2">
    <citation type="submission" date="2025-08" db="UniProtKB">
        <authorList>
            <consortium name="Ensembl"/>
        </authorList>
    </citation>
    <scope>IDENTIFICATION</scope>
    <source>
        <strain evidence="11">Glennie</strain>
    </source>
</reference>
<evidence type="ECO:0000256" key="4">
    <source>
        <dbReference type="ARBA" id="ARBA00022529"/>
    </source>
</evidence>
<evidence type="ECO:0000256" key="6">
    <source>
        <dbReference type="ARBA" id="ARBA00022940"/>
    </source>
</evidence>
<dbReference type="SMART" id="SM01418">
    <property type="entry name" value="Defensin_propep"/>
    <property type="match status" value="1"/>
</dbReference>
<feature type="chain" id="PRO_5026190183" description="Mammalian defensins domain-containing protein" evidence="9">
    <location>
        <begin position="20"/>
        <end position="93"/>
    </location>
</feature>
<keyword evidence="4" id="KW-0929">Antimicrobial</keyword>
<evidence type="ECO:0000256" key="1">
    <source>
        <dbReference type="ARBA" id="ARBA00004613"/>
    </source>
</evidence>
<comment type="similarity">
    <text evidence="2">Belongs to the alpha-defensin family.</text>
</comment>
<evidence type="ECO:0000256" key="8">
    <source>
        <dbReference type="ARBA" id="ARBA00023157"/>
    </source>
</evidence>
<reference evidence="11 12" key="1">
    <citation type="journal article" date="2008" name="Nature">
        <title>Genome analysis of the platypus reveals unique signatures of evolution.</title>
        <authorList>
            <person name="Warren W.C."/>
            <person name="Hillier L.W."/>
            <person name="Marshall Graves J.A."/>
            <person name="Birney E."/>
            <person name="Ponting C.P."/>
            <person name="Grutzner F."/>
            <person name="Belov K."/>
            <person name="Miller W."/>
            <person name="Clarke L."/>
            <person name="Chinwalla A.T."/>
            <person name="Yang S.P."/>
            <person name="Heger A."/>
            <person name="Locke D.P."/>
            <person name="Miethke P."/>
            <person name="Waters P.D."/>
            <person name="Veyrunes F."/>
            <person name="Fulton L."/>
            <person name="Fulton B."/>
            <person name="Graves T."/>
            <person name="Wallis J."/>
            <person name="Puente X.S."/>
            <person name="Lopez-Otin C."/>
            <person name="Ordonez G.R."/>
            <person name="Eichler E.E."/>
            <person name="Chen L."/>
            <person name="Cheng Z."/>
            <person name="Deakin J.E."/>
            <person name="Alsop A."/>
            <person name="Thompson K."/>
            <person name="Kirby P."/>
            <person name="Papenfuss A.T."/>
            <person name="Wakefield M.J."/>
            <person name="Olender T."/>
            <person name="Lancet D."/>
            <person name="Huttley G.A."/>
            <person name="Smit A.F."/>
            <person name="Pask A."/>
            <person name="Temple-Smith P."/>
            <person name="Batzer M.A."/>
            <person name="Walker J.A."/>
            <person name="Konkel M.K."/>
            <person name="Harris R.S."/>
            <person name="Whittington C.M."/>
            <person name="Wong E.S."/>
            <person name="Gemmell N.J."/>
            <person name="Buschiazzo E."/>
            <person name="Vargas Jentzsch I.M."/>
            <person name="Merkel A."/>
            <person name="Schmitz J."/>
            <person name="Zemann A."/>
            <person name="Churakov G."/>
            <person name="Kriegs J.O."/>
            <person name="Brosius J."/>
            <person name="Murchison E.P."/>
            <person name="Sachidanandam R."/>
            <person name="Smith C."/>
            <person name="Hannon G.J."/>
            <person name="Tsend-Ayush E."/>
            <person name="McMillan D."/>
            <person name="Attenborough R."/>
            <person name="Rens W."/>
            <person name="Ferguson-Smith M."/>
            <person name="Lefevre C.M."/>
            <person name="Sharp J.A."/>
            <person name="Nicholas K.R."/>
            <person name="Ray D.A."/>
            <person name="Kube M."/>
            <person name="Reinhardt R."/>
            <person name="Pringle T.H."/>
            <person name="Taylor J."/>
            <person name="Jones R.C."/>
            <person name="Nixon B."/>
            <person name="Dacheux J.L."/>
            <person name="Niwa H."/>
            <person name="Sekita Y."/>
            <person name="Huang X."/>
            <person name="Stark A."/>
            <person name="Kheradpour P."/>
            <person name="Kellis M."/>
            <person name="Flicek P."/>
            <person name="Chen Y."/>
            <person name="Webber C."/>
            <person name="Hardison R."/>
            <person name="Nelson J."/>
            <person name="Hallsworth-Pepin K."/>
            <person name="Delehaunty K."/>
            <person name="Markovic C."/>
            <person name="Minx P."/>
            <person name="Feng Y."/>
            <person name="Kremitzki C."/>
            <person name="Mitreva M."/>
            <person name="Glasscock J."/>
            <person name="Wylie T."/>
            <person name="Wohldmann P."/>
            <person name="Thiru P."/>
            <person name="Nhan M.N."/>
            <person name="Pohl C.S."/>
            <person name="Smith S.M."/>
            <person name="Hou S."/>
            <person name="Nefedov M."/>
            <person name="de Jong P.J."/>
            <person name="Renfree M.B."/>
            <person name="Mardis E.R."/>
            <person name="Wilson R.K."/>
        </authorList>
    </citation>
    <scope>NUCLEOTIDE SEQUENCE [LARGE SCALE GENOMIC DNA]</scope>
    <source>
        <strain evidence="11 12">Glennie</strain>
    </source>
</reference>
<dbReference type="PROSITE" id="PS00269">
    <property type="entry name" value="DEFENSIN"/>
    <property type="match status" value="1"/>
</dbReference>
<dbReference type="OrthoDB" id="9837636at2759"/>
<dbReference type="RefSeq" id="XP_028908282.1">
    <property type="nucleotide sequence ID" value="XM_029052449.1"/>
</dbReference>
<dbReference type="GeneTree" id="ENSGT01000000220353"/>
<dbReference type="GeneID" id="114807316"/>
<dbReference type="InterPro" id="IPR006081">
    <property type="entry name" value="Alpha-defensin_C"/>
</dbReference>
<evidence type="ECO:0000256" key="5">
    <source>
        <dbReference type="ARBA" id="ARBA00022729"/>
    </source>
</evidence>
<dbReference type="Pfam" id="PF00323">
    <property type="entry name" value="Defensin_1"/>
    <property type="match status" value="1"/>
</dbReference>
<sequence>MRTLSLLLALLFLAAQTLAQPIDEGAEEVITEEPEITETQDPTTIMLIERGIDGDSTDPKRGTITCYCRLSCYLWEKSSGTCRLSNRTYKLCC</sequence>
<dbReference type="AlphaFoldDB" id="A0A6I8PB05"/>
<dbReference type="PANTHER" id="PTHR11876">
    <property type="entry name" value="ALPHA-DEFENSIN 1"/>
    <property type="match status" value="1"/>
</dbReference>
<dbReference type="GO" id="GO:0051673">
    <property type="term" value="P:disruption of plasma membrane integrity in another organism"/>
    <property type="evidence" value="ECO:0000318"/>
    <property type="project" value="GO_Central"/>
</dbReference>
<dbReference type="GO" id="GO:0050830">
    <property type="term" value="P:defense response to Gram-positive bacterium"/>
    <property type="evidence" value="ECO:0000318"/>
    <property type="project" value="GO_Central"/>
</dbReference>
<dbReference type="PIRSF" id="PIRSF001875">
    <property type="entry name" value="Alpha-defensin"/>
    <property type="match status" value="1"/>
</dbReference>
<evidence type="ECO:0000259" key="10">
    <source>
        <dbReference type="PROSITE" id="PS00269"/>
    </source>
</evidence>
<dbReference type="Bgee" id="ENSOANG00000037525">
    <property type="expression patterns" value="Expressed in brain"/>
</dbReference>
<dbReference type="InterPro" id="IPR006080">
    <property type="entry name" value="Beta/alpha-defensin_C"/>
</dbReference>
<dbReference type="InterPro" id="IPR016327">
    <property type="entry name" value="Alpha-defensin"/>
</dbReference>
<evidence type="ECO:0000256" key="9">
    <source>
        <dbReference type="SAM" id="SignalP"/>
    </source>
</evidence>
<dbReference type="GO" id="GO:0050829">
    <property type="term" value="P:defense response to Gram-negative bacterium"/>
    <property type="evidence" value="ECO:0000318"/>
    <property type="project" value="GO_Central"/>
</dbReference>
<dbReference type="GO" id="GO:0061844">
    <property type="term" value="P:antimicrobial humoral immune response mediated by antimicrobial peptide"/>
    <property type="evidence" value="ECO:0000318"/>
    <property type="project" value="GO_Central"/>
</dbReference>
<dbReference type="Proteomes" id="UP000002279">
    <property type="component" value="Chromosome X2"/>
</dbReference>
<dbReference type="InParanoid" id="A0A6I8PB05"/>
<evidence type="ECO:0000313" key="11">
    <source>
        <dbReference type="Ensembl" id="ENSOANP00000049956.1"/>
    </source>
</evidence>
<feature type="domain" description="Mammalian defensins" evidence="10">
    <location>
        <begin position="66"/>
        <end position="93"/>
    </location>
</feature>
<keyword evidence="5 9" id="KW-0732">Signal</keyword>
<evidence type="ECO:0000256" key="3">
    <source>
        <dbReference type="ARBA" id="ARBA00022525"/>
    </source>
</evidence>
<keyword evidence="3" id="KW-0964">Secreted</keyword>
<dbReference type="FunCoup" id="A0A6I8PB05">
    <property type="interactions" value="230"/>
</dbReference>
<dbReference type="GO" id="GO:0140911">
    <property type="term" value="F:pore-forming activity"/>
    <property type="evidence" value="ECO:0000318"/>
    <property type="project" value="GO_Central"/>
</dbReference>
<dbReference type="KEGG" id="oaa:114807316"/>
<keyword evidence="6" id="KW-0211">Defensin</keyword>
<dbReference type="Ensembl" id="ENSOANT00000052445.1">
    <property type="protein sequence ID" value="ENSOANP00000049956.1"/>
    <property type="gene ID" value="ENSOANG00000037525.1"/>
</dbReference>
<feature type="signal peptide" evidence="9">
    <location>
        <begin position="1"/>
        <end position="19"/>
    </location>
</feature>
<proteinExistence type="inferred from homology"/>
<gene>
    <name evidence="11" type="primary">LOC114807316</name>
</gene>
<evidence type="ECO:0000256" key="2">
    <source>
        <dbReference type="ARBA" id="ARBA00006519"/>
    </source>
</evidence>
<name>A0A6I8PB05_ORNAN</name>
<keyword evidence="7" id="KW-0044">Antibiotic</keyword>
<dbReference type="Pfam" id="PF00879">
    <property type="entry name" value="Defensin_propep"/>
    <property type="match status" value="1"/>
</dbReference>
<reference evidence="11" key="3">
    <citation type="submission" date="2025-09" db="UniProtKB">
        <authorList>
            <consortium name="Ensembl"/>
        </authorList>
    </citation>
    <scope>IDENTIFICATION</scope>
    <source>
        <strain evidence="11">Glennie</strain>
    </source>
</reference>
<organism evidence="11 12">
    <name type="scientific">Ornithorhynchus anatinus</name>
    <name type="common">Duckbill platypus</name>
    <dbReference type="NCBI Taxonomy" id="9258"/>
    <lineage>
        <taxon>Eukaryota</taxon>
        <taxon>Metazoa</taxon>
        <taxon>Chordata</taxon>
        <taxon>Craniata</taxon>
        <taxon>Vertebrata</taxon>
        <taxon>Euteleostomi</taxon>
        <taxon>Mammalia</taxon>
        <taxon>Monotremata</taxon>
        <taxon>Ornithorhynchidae</taxon>
        <taxon>Ornithorhynchus</taxon>
    </lineage>
</organism>
<dbReference type="InterPro" id="IPR002366">
    <property type="entry name" value="Alpha-defensin_N"/>
</dbReference>
<dbReference type="GO" id="GO:0045087">
    <property type="term" value="P:innate immune response"/>
    <property type="evidence" value="ECO:0000318"/>
    <property type="project" value="GO_Central"/>
</dbReference>